<evidence type="ECO:0000313" key="3">
    <source>
        <dbReference type="Proteomes" id="UP001247620"/>
    </source>
</evidence>
<dbReference type="RefSeq" id="WP_310096634.1">
    <property type="nucleotide sequence ID" value="NZ_JAVDUU010000003.1"/>
</dbReference>
<keyword evidence="3" id="KW-1185">Reference proteome</keyword>
<accession>A0ABU1TCP9</accession>
<comment type="caution">
    <text evidence="2">The sequence shown here is derived from an EMBL/GenBank/DDBJ whole genome shotgun (WGS) entry which is preliminary data.</text>
</comment>
<name>A0ABU1TCP9_9SPHI</name>
<dbReference type="InterPro" id="IPR035386">
    <property type="entry name" value="Arm-DNA-bind_5"/>
</dbReference>
<evidence type="ECO:0000259" key="1">
    <source>
        <dbReference type="Pfam" id="PF17293"/>
    </source>
</evidence>
<proteinExistence type="predicted"/>
<feature type="domain" description="Arm DNA-binding" evidence="1">
    <location>
        <begin position="7"/>
        <end position="69"/>
    </location>
</feature>
<dbReference type="Pfam" id="PF17293">
    <property type="entry name" value="Arm-DNA-bind_5"/>
    <property type="match status" value="1"/>
</dbReference>
<organism evidence="2 3">
    <name type="scientific">Mucilaginibacter pocheonensis</name>
    <dbReference type="NCBI Taxonomy" id="398050"/>
    <lineage>
        <taxon>Bacteria</taxon>
        <taxon>Pseudomonadati</taxon>
        <taxon>Bacteroidota</taxon>
        <taxon>Sphingobacteriia</taxon>
        <taxon>Sphingobacteriales</taxon>
        <taxon>Sphingobacteriaceae</taxon>
        <taxon>Mucilaginibacter</taxon>
    </lineage>
</organism>
<evidence type="ECO:0000313" key="2">
    <source>
        <dbReference type="EMBL" id="MDR6943031.1"/>
    </source>
</evidence>
<gene>
    <name evidence="2" type="ORF">J2W55_002884</name>
</gene>
<dbReference type="Proteomes" id="UP001247620">
    <property type="component" value="Unassembled WGS sequence"/>
</dbReference>
<reference evidence="2 3" key="1">
    <citation type="submission" date="2023-07" db="EMBL/GenBank/DDBJ databases">
        <title>Sorghum-associated microbial communities from plants grown in Nebraska, USA.</title>
        <authorList>
            <person name="Schachtman D."/>
        </authorList>
    </citation>
    <scope>NUCLEOTIDE SEQUENCE [LARGE SCALE GENOMIC DNA]</scope>
    <source>
        <strain evidence="2 3">3262</strain>
    </source>
</reference>
<sequence>MITYKMVLDERRAKADGKYPIMFRITFNRNTSNYSAGIAIKKEHWNAQTSIINSSCPNYKDLNKSLSSKFLNVQMG</sequence>
<protein>
    <recommendedName>
        <fullName evidence="1">Arm DNA-binding domain-containing protein</fullName>
    </recommendedName>
</protein>
<dbReference type="EMBL" id="JAVDUU010000003">
    <property type="protein sequence ID" value="MDR6943031.1"/>
    <property type="molecule type" value="Genomic_DNA"/>
</dbReference>